<evidence type="ECO:0000313" key="1">
    <source>
        <dbReference type="EMBL" id="GBP98448.1"/>
    </source>
</evidence>
<keyword evidence="2" id="KW-1185">Reference proteome</keyword>
<accession>A0A4C2AEH6</accession>
<dbReference type="EMBL" id="BGZK01003144">
    <property type="protein sequence ID" value="GBP98448.1"/>
    <property type="molecule type" value="Genomic_DNA"/>
</dbReference>
<sequence length="500" mass="55347">MIASPTSVPVLTQSYRYDGALAAPPIILSVVQLAVKSDVILWRDHAKVTSLPHFAIAYKSHADGPRFTRSGTYRTRSTDSSSILIHAHTQTIDSCSSINSIFGMRVWRLNKKVGKGKQGEECVRGQTAPESLKMCNQRHPKTPHAIIACSLDREDRFLLTDCKTRRRAPAAVVRMGPYSCVCDNTASQWSIKAKTIPTVKKIKTATEHDKLIGGGRVKQLEEFLNEKLSATAVLRGVVLETTGVGLYACALSNIKICLASSPFTALFYQPSSSRAAAARAQAARGRAHTRWLYKGKYRRVMDIPKAAVANKARPRRLIYEPLRIISAAHRNHEFVTARGAPAASGCAEGSRAGRTEPYSISGRRSRVGLRLRLQEKFRLNIQWGYLFVRMRVLRKDRLHTKQISCYLSEKPMKVLKDVHGRAAGVGAGGRALRRRRGGRYGSEYVSKCVGMRRGCQIWHESRVSRGSGKRGAGAASRAHSGIAPMRENALYSRLILEKNT</sequence>
<proteinExistence type="predicted"/>
<organism evidence="1 2">
    <name type="scientific">Eumeta variegata</name>
    <name type="common">Bagworm moth</name>
    <name type="synonym">Eumeta japonica</name>
    <dbReference type="NCBI Taxonomy" id="151549"/>
    <lineage>
        <taxon>Eukaryota</taxon>
        <taxon>Metazoa</taxon>
        <taxon>Ecdysozoa</taxon>
        <taxon>Arthropoda</taxon>
        <taxon>Hexapoda</taxon>
        <taxon>Insecta</taxon>
        <taxon>Pterygota</taxon>
        <taxon>Neoptera</taxon>
        <taxon>Endopterygota</taxon>
        <taxon>Lepidoptera</taxon>
        <taxon>Glossata</taxon>
        <taxon>Ditrysia</taxon>
        <taxon>Tineoidea</taxon>
        <taxon>Psychidae</taxon>
        <taxon>Oiketicinae</taxon>
        <taxon>Eumeta</taxon>
    </lineage>
</organism>
<gene>
    <name evidence="1" type="ORF">EVAR_70020_1</name>
</gene>
<name>A0A4C2AEH6_EUMVA</name>
<protein>
    <submittedName>
        <fullName evidence="1">Uncharacterized protein</fullName>
    </submittedName>
</protein>
<dbReference type="AlphaFoldDB" id="A0A4C2AEH6"/>
<dbReference type="Proteomes" id="UP000299102">
    <property type="component" value="Unassembled WGS sequence"/>
</dbReference>
<comment type="caution">
    <text evidence="1">The sequence shown here is derived from an EMBL/GenBank/DDBJ whole genome shotgun (WGS) entry which is preliminary data.</text>
</comment>
<reference evidence="1 2" key="1">
    <citation type="journal article" date="2019" name="Commun. Biol.">
        <title>The bagworm genome reveals a unique fibroin gene that provides high tensile strength.</title>
        <authorList>
            <person name="Kono N."/>
            <person name="Nakamura H."/>
            <person name="Ohtoshi R."/>
            <person name="Tomita M."/>
            <person name="Numata K."/>
            <person name="Arakawa K."/>
        </authorList>
    </citation>
    <scope>NUCLEOTIDE SEQUENCE [LARGE SCALE GENOMIC DNA]</scope>
</reference>
<evidence type="ECO:0000313" key="2">
    <source>
        <dbReference type="Proteomes" id="UP000299102"/>
    </source>
</evidence>